<dbReference type="Pfam" id="PF00196">
    <property type="entry name" value="GerE"/>
    <property type="match status" value="1"/>
</dbReference>
<evidence type="ECO:0000313" key="8">
    <source>
        <dbReference type="EMBL" id="MDQ0449883.1"/>
    </source>
</evidence>
<dbReference type="SUPFAM" id="SSF52172">
    <property type="entry name" value="CheY-like"/>
    <property type="match status" value="1"/>
</dbReference>
<dbReference type="SMART" id="SM00448">
    <property type="entry name" value="REC"/>
    <property type="match status" value="1"/>
</dbReference>
<proteinExistence type="predicted"/>
<comment type="caution">
    <text evidence="8">The sequence shown here is derived from an EMBL/GenBank/DDBJ whole genome shotgun (WGS) entry which is preliminary data.</text>
</comment>
<evidence type="ECO:0000256" key="1">
    <source>
        <dbReference type="ARBA" id="ARBA00022553"/>
    </source>
</evidence>
<reference evidence="8 9" key="1">
    <citation type="submission" date="2023-07" db="EMBL/GenBank/DDBJ databases">
        <title>Genomic Encyclopedia of Type Strains, Phase IV (KMG-IV): sequencing the most valuable type-strain genomes for metagenomic binning, comparative biology and taxonomic classification.</title>
        <authorList>
            <person name="Goeker M."/>
        </authorList>
    </citation>
    <scope>NUCLEOTIDE SEQUENCE [LARGE SCALE GENOMIC DNA]</scope>
    <source>
        <strain evidence="8 9">DSM 19013</strain>
    </source>
</reference>
<name>A0ABU0I5J2_9HYPH</name>
<feature type="domain" description="Response regulatory" evidence="7">
    <location>
        <begin position="8"/>
        <end position="124"/>
    </location>
</feature>
<evidence type="ECO:0000256" key="3">
    <source>
        <dbReference type="ARBA" id="ARBA00023125"/>
    </source>
</evidence>
<accession>A0ABU0I5J2</accession>
<dbReference type="Pfam" id="PF00072">
    <property type="entry name" value="Response_reg"/>
    <property type="match status" value="1"/>
</dbReference>
<dbReference type="Gene3D" id="3.40.50.2300">
    <property type="match status" value="1"/>
</dbReference>
<keyword evidence="1 5" id="KW-0597">Phosphoprotein</keyword>
<organism evidence="8 9">
    <name type="scientific">Methylobacterium aerolatum</name>
    <dbReference type="NCBI Taxonomy" id="418708"/>
    <lineage>
        <taxon>Bacteria</taxon>
        <taxon>Pseudomonadati</taxon>
        <taxon>Pseudomonadota</taxon>
        <taxon>Alphaproteobacteria</taxon>
        <taxon>Hyphomicrobiales</taxon>
        <taxon>Methylobacteriaceae</taxon>
        <taxon>Methylobacterium</taxon>
    </lineage>
</organism>
<evidence type="ECO:0000259" key="6">
    <source>
        <dbReference type="PROSITE" id="PS50043"/>
    </source>
</evidence>
<dbReference type="EMBL" id="JAUSVP010000019">
    <property type="protein sequence ID" value="MDQ0449883.1"/>
    <property type="molecule type" value="Genomic_DNA"/>
</dbReference>
<evidence type="ECO:0000313" key="9">
    <source>
        <dbReference type="Proteomes" id="UP001231124"/>
    </source>
</evidence>
<evidence type="ECO:0000256" key="4">
    <source>
        <dbReference type="ARBA" id="ARBA00023163"/>
    </source>
</evidence>
<keyword evidence="4" id="KW-0804">Transcription</keyword>
<evidence type="ECO:0000256" key="5">
    <source>
        <dbReference type="PROSITE-ProRule" id="PRU00169"/>
    </source>
</evidence>
<sequence length="207" mass="22911">MGIANPLKVVLADDHPVVLAGLVALLRRIKSLEIAAVCSDGDSAFKSIVSLKPDVACIDIRMPGLTGIEIVQRAKELALMSQFVFLTGSVERDEFDLANECGASAIFHKDTASEDLLAWFEERVSQHLRRDPSEIANSLGAVRSLTVREWEIARLVARGMTNKEIARDSKISEGTVKIHLYNIYQKIGVSNRIELANYTIHNLTIQR</sequence>
<dbReference type="PROSITE" id="PS50110">
    <property type="entry name" value="RESPONSE_REGULATORY"/>
    <property type="match status" value="1"/>
</dbReference>
<dbReference type="InterPro" id="IPR036388">
    <property type="entry name" value="WH-like_DNA-bd_sf"/>
</dbReference>
<dbReference type="CDD" id="cd17535">
    <property type="entry name" value="REC_NarL-like"/>
    <property type="match status" value="1"/>
</dbReference>
<feature type="domain" description="HTH luxR-type" evidence="6">
    <location>
        <begin position="138"/>
        <end position="203"/>
    </location>
</feature>
<dbReference type="Proteomes" id="UP001231124">
    <property type="component" value="Unassembled WGS sequence"/>
</dbReference>
<gene>
    <name evidence="8" type="ORF">QO012_004407</name>
</gene>
<protein>
    <submittedName>
        <fullName evidence="8">Two-component system nitrate/nitrite response regulator NarL</fullName>
    </submittedName>
</protein>
<dbReference type="InterPro" id="IPR000792">
    <property type="entry name" value="Tscrpt_reg_LuxR_C"/>
</dbReference>
<dbReference type="InterPro" id="IPR011006">
    <property type="entry name" value="CheY-like_superfamily"/>
</dbReference>
<dbReference type="PANTHER" id="PTHR44688:SF16">
    <property type="entry name" value="DNA-BINDING TRANSCRIPTIONAL ACTIVATOR DEVR_DOSR"/>
    <property type="match status" value="1"/>
</dbReference>
<dbReference type="RefSeq" id="WP_238207617.1">
    <property type="nucleotide sequence ID" value="NZ_BPQE01000035.1"/>
</dbReference>
<dbReference type="CDD" id="cd06170">
    <property type="entry name" value="LuxR_C_like"/>
    <property type="match status" value="1"/>
</dbReference>
<keyword evidence="2" id="KW-0805">Transcription regulation</keyword>
<dbReference type="PANTHER" id="PTHR44688">
    <property type="entry name" value="DNA-BINDING TRANSCRIPTIONAL ACTIVATOR DEVR_DOSR"/>
    <property type="match status" value="1"/>
</dbReference>
<evidence type="ECO:0000256" key="2">
    <source>
        <dbReference type="ARBA" id="ARBA00023015"/>
    </source>
</evidence>
<dbReference type="PRINTS" id="PR00038">
    <property type="entry name" value="HTHLUXR"/>
</dbReference>
<dbReference type="InterPro" id="IPR016032">
    <property type="entry name" value="Sig_transdc_resp-reg_C-effctor"/>
</dbReference>
<dbReference type="InterPro" id="IPR001789">
    <property type="entry name" value="Sig_transdc_resp-reg_receiver"/>
</dbReference>
<keyword evidence="3" id="KW-0238">DNA-binding</keyword>
<dbReference type="SUPFAM" id="SSF46894">
    <property type="entry name" value="C-terminal effector domain of the bipartite response regulators"/>
    <property type="match status" value="1"/>
</dbReference>
<dbReference type="SMART" id="SM00421">
    <property type="entry name" value="HTH_LUXR"/>
    <property type="match status" value="1"/>
</dbReference>
<dbReference type="Gene3D" id="1.10.10.10">
    <property type="entry name" value="Winged helix-like DNA-binding domain superfamily/Winged helix DNA-binding domain"/>
    <property type="match status" value="1"/>
</dbReference>
<dbReference type="PROSITE" id="PS50043">
    <property type="entry name" value="HTH_LUXR_2"/>
    <property type="match status" value="1"/>
</dbReference>
<keyword evidence="9" id="KW-1185">Reference proteome</keyword>
<evidence type="ECO:0000259" key="7">
    <source>
        <dbReference type="PROSITE" id="PS50110"/>
    </source>
</evidence>
<dbReference type="InterPro" id="IPR058245">
    <property type="entry name" value="NreC/VraR/RcsB-like_REC"/>
</dbReference>
<feature type="modified residue" description="4-aspartylphosphate" evidence="5">
    <location>
        <position position="59"/>
    </location>
</feature>